<keyword evidence="6" id="KW-0560">Oxidoreductase</keyword>
<dbReference type="Gene3D" id="3.50.50.60">
    <property type="entry name" value="FAD/NAD(P)-binding domain"/>
    <property type="match status" value="2"/>
</dbReference>
<keyword evidence="10" id="KW-1185">Reference proteome</keyword>
<proteinExistence type="inferred from homology"/>
<evidence type="ECO:0000256" key="4">
    <source>
        <dbReference type="ARBA" id="ARBA00022630"/>
    </source>
</evidence>
<evidence type="ECO:0000259" key="8">
    <source>
        <dbReference type="Pfam" id="PF01494"/>
    </source>
</evidence>
<evidence type="ECO:0000256" key="1">
    <source>
        <dbReference type="ARBA" id="ARBA00001974"/>
    </source>
</evidence>
<evidence type="ECO:0000256" key="7">
    <source>
        <dbReference type="ARBA" id="ARBA00023033"/>
    </source>
</evidence>
<dbReference type="PROSITE" id="PS01304">
    <property type="entry name" value="UBIH"/>
    <property type="match status" value="1"/>
</dbReference>
<dbReference type="Proteomes" id="UP001595828">
    <property type="component" value="Unassembled WGS sequence"/>
</dbReference>
<dbReference type="Pfam" id="PF01494">
    <property type="entry name" value="FAD_binding_3"/>
    <property type="match status" value="1"/>
</dbReference>
<keyword evidence="9" id="KW-0830">Ubiquinone</keyword>
<name>A0ABV8RLT2_9SPHN</name>
<dbReference type="PANTHER" id="PTHR43876:SF7">
    <property type="entry name" value="UBIQUINONE BIOSYNTHESIS MONOOXYGENASE COQ6, MITOCHONDRIAL"/>
    <property type="match status" value="1"/>
</dbReference>
<keyword evidence="5" id="KW-0274">FAD</keyword>
<comment type="cofactor">
    <cofactor evidence="1">
        <name>FAD</name>
        <dbReference type="ChEBI" id="CHEBI:57692"/>
    </cofactor>
</comment>
<evidence type="ECO:0000256" key="6">
    <source>
        <dbReference type="ARBA" id="ARBA00023002"/>
    </source>
</evidence>
<dbReference type="InterPro" id="IPR010971">
    <property type="entry name" value="UbiH/COQ6"/>
</dbReference>
<dbReference type="EMBL" id="JBHSDR010000003">
    <property type="protein sequence ID" value="MFC4294348.1"/>
    <property type="molecule type" value="Genomic_DNA"/>
</dbReference>
<keyword evidence="7" id="KW-0503">Monooxygenase</keyword>
<evidence type="ECO:0000313" key="9">
    <source>
        <dbReference type="EMBL" id="MFC4294348.1"/>
    </source>
</evidence>
<feature type="domain" description="FAD-binding" evidence="8">
    <location>
        <begin position="14"/>
        <end position="333"/>
    </location>
</feature>
<accession>A0ABV8RLT2</accession>
<comment type="pathway">
    <text evidence="2">Cofactor biosynthesis; ubiquinone biosynthesis.</text>
</comment>
<protein>
    <submittedName>
        <fullName evidence="9">UbiH/UbiF/VisC/COQ6 family ubiquinone biosynthesis hydroxylase</fullName>
    </submittedName>
</protein>
<dbReference type="SUPFAM" id="SSF51905">
    <property type="entry name" value="FAD/NAD(P)-binding domain"/>
    <property type="match status" value="1"/>
</dbReference>
<dbReference type="PRINTS" id="PR00420">
    <property type="entry name" value="RNGMNOXGNASE"/>
</dbReference>
<dbReference type="RefSeq" id="WP_379537802.1">
    <property type="nucleotide sequence ID" value="NZ_JBHSDR010000003.1"/>
</dbReference>
<gene>
    <name evidence="9" type="ORF">ACFO0A_04665</name>
</gene>
<dbReference type="PANTHER" id="PTHR43876">
    <property type="entry name" value="UBIQUINONE BIOSYNTHESIS MONOOXYGENASE COQ6, MITOCHONDRIAL"/>
    <property type="match status" value="1"/>
</dbReference>
<evidence type="ECO:0000256" key="2">
    <source>
        <dbReference type="ARBA" id="ARBA00004749"/>
    </source>
</evidence>
<dbReference type="InterPro" id="IPR036188">
    <property type="entry name" value="FAD/NAD-bd_sf"/>
</dbReference>
<comment type="caution">
    <text evidence="9">The sequence shown here is derived from an EMBL/GenBank/DDBJ whole genome shotgun (WGS) entry which is preliminary data.</text>
</comment>
<evidence type="ECO:0000256" key="5">
    <source>
        <dbReference type="ARBA" id="ARBA00022827"/>
    </source>
</evidence>
<evidence type="ECO:0000313" key="10">
    <source>
        <dbReference type="Proteomes" id="UP001595828"/>
    </source>
</evidence>
<dbReference type="InterPro" id="IPR002938">
    <property type="entry name" value="FAD-bd"/>
</dbReference>
<dbReference type="InterPro" id="IPR051205">
    <property type="entry name" value="UbiH/COQ6_monooxygenase"/>
</dbReference>
<comment type="similarity">
    <text evidence="3">Belongs to the UbiH/COQ6 family.</text>
</comment>
<evidence type="ECO:0000256" key="3">
    <source>
        <dbReference type="ARBA" id="ARBA00005349"/>
    </source>
</evidence>
<organism evidence="9 10">
    <name type="scientific">Novosphingobium tardum</name>
    <dbReference type="NCBI Taxonomy" id="1538021"/>
    <lineage>
        <taxon>Bacteria</taxon>
        <taxon>Pseudomonadati</taxon>
        <taxon>Pseudomonadota</taxon>
        <taxon>Alphaproteobacteria</taxon>
        <taxon>Sphingomonadales</taxon>
        <taxon>Sphingomonadaceae</taxon>
        <taxon>Novosphingobium</taxon>
    </lineage>
</organism>
<sequence>MPADPASARGERRDVVILGGGLVGMTLAIGLARAGITSHVIDRAEPASVTGEGFDGRASAISTASWNLFTHLGLAERLEPKGCPIAAIAVNDAMRPGRIDFRPDERDEGDGALGRMFANRELRLALFAIAAECPEIAFHPGVEVLSRERGAHGVVVTLSDGRTLGGSLLVAAEGRNSPTRDGAGLNIAKWDYRHRAIIAGLAHSIPHGNVAWEIFYPAGPFALLPMLDDDAGRHRSALVWTVAESDAAGVLAMSETAFLAEAREAMGGVLGEIALASPRSSYPLGFHHTARIVADRLALVGDAAHGIHPIAGQGLNLGLRDAAALIEVISDGMRLGLEPGDAQVLARYERWRAVDGFTVALATDGLTRLFGIPGRLPSLVRRIGMAGVQRMPPLKRWFMDEARGVSGTLPRLLQPA</sequence>
<keyword evidence="4" id="KW-0285">Flavoprotein</keyword>
<dbReference type="NCBIfam" id="TIGR01988">
    <property type="entry name" value="Ubi-OHases"/>
    <property type="match status" value="1"/>
</dbReference>
<reference evidence="10" key="1">
    <citation type="journal article" date="2019" name="Int. J. Syst. Evol. Microbiol.">
        <title>The Global Catalogue of Microorganisms (GCM) 10K type strain sequencing project: providing services to taxonomists for standard genome sequencing and annotation.</title>
        <authorList>
            <consortium name="The Broad Institute Genomics Platform"/>
            <consortium name="The Broad Institute Genome Sequencing Center for Infectious Disease"/>
            <person name="Wu L."/>
            <person name="Ma J."/>
        </authorList>
    </citation>
    <scope>NUCLEOTIDE SEQUENCE [LARGE SCALE GENOMIC DNA]</scope>
    <source>
        <strain evidence="10">CGMCC 1.12989</strain>
    </source>
</reference>
<dbReference type="InterPro" id="IPR018168">
    <property type="entry name" value="Ubi_Hdrlase_CS"/>
</dbReference>